<evidence type="ECO:0000256" key="4">
    <source>
        <dbReference type="ARBA" id="ARBA00023082"/>
    </source>
</evidence>
<evidence type="ECO:0000256" key="3">
    <source>
        <dbReference type="ARBA" id="ARBA00023015"/>
    </source>
</evidence>
<keyword evidence="7" id="KW-1185">Reference proteome</keyword>
<dbReference type="GO" id="GO:0003677">
    <property type="term" value="F:DNA binding"/>
    <property type="evidence" value="ECO:0007669"/>
    <property type="project" value="InterPro"/>
</dbReference>
<dbReference type="GO" id="GO:0006352">
    <property type="term" value="P:DNA-templated transcription initiation"/>
    <property type="evidence" value="ECO:0007669"/>
    <property type="project" value="InterPro"/>
</dbReference>
<dbReference type="SUPFAM" id="SSF54427">
    <property type="entry name" value="NTF2-like"/>
    <property type="match status" value="1"/>
</dbReference>
<dbReference type="PANTHER" id="PTHR30173:SF36">
    <property type="entry name" value="ECF RNA POLYMERASE SIGMA FACTOR SIGJ"/>
    <property type="match status" value="1"/>
</dbReference>
<comment type="similarity">
    <text evidence="1">Belongs to the sigma-70 factor family. ECF subfamily.</text>
</comment>
<reference evidence="6" key="1">
    <citation type="submission" date="2020-10" db="EMBL/GenBank/DDBJ databases">
        <title>De novo genome project of the cellulose decomposer Thermobifida halotolerans type strain.</title>
        <authorList>
            <person name="Nagy I."/>
            <person name="Horvath B."/>
            <person name="Kukolya J."/>
            <person name="Nagy I."/>
            <person name="Orsini M."/>
        </authorList>
    </citation>
    <scope>NUCLEOTIDE SEQUENCE</scope>
    <source>
        <strain evidence="6">DSM 44931</strain>
    </source>
</reference>
<dbReference type="InterPro" id="IPR013325">
    <property type="entry name" value="RNA_pol_sigma_r2"/>
</dbReference>
<dbReference type="RefSeq" id="WP_068692926.1">
    <property type="nucleotide sequence ID" value="NZ_CP063196.1"/>
</dbReference>
<dbReference type="InterPro" id="IPR032710">
    <property type="entry name" value="NTF2-like_dom_sf"/>
</dbReference>
<comment type="subunit">
    <text evidence="2">Interacts transiently with the RNA polymerase catalytic core formed by RpoA, RpoB, RpoC and RpoZ (2 alpha, 1 beta, 1 beta' and 1 omega subunit) to form the RNA polymerase holoenzyme that can initiate transcription.</text>
</comment>
<dbReference type="Pfam" id="PF04542">
    <property type="entry name" value="Sigma70_r2"/>
    <property type="match status" value="1"/>
</dbReference>
<dbReference type="EMBL" id="CP063196">
    <property type="protein sequence ID" value="UOE20903.1"/>
    <property type="molecule type" value="Genomic_DNA"/>
</dbReference>
<keyword evidence="3" id="KW-0805">Transcription regulation</keyword>
<dbReference type="InterPro" id="IPR013324">
    <property type="entry name" value="RNA_pol_sigma_r3/r4-like"/>
</dbReference>
<evidence type="ECO:0000256" key="1">
    <source>
        <dbReference type="ARBA" id="ARBA00010641"/>
    </source>
</evidence>
<dbReference type="NCBIfam" id="TIGR02957">
    <property type="entry name" value="SigX4"/>
    <property type="match status" value="1"/>
</dbReference>
<gene>
    <name evidence="6" type="ORF">NI17_006930</name>
</gene>
<dbReference type="NCBIfam" id="NF007214">
    <property type="entry name" value="PRK09636.1"/>
    <property type="match status" value="1"/>
</dbReference>
<dbReference type="InterPro" id="IPR014303">
    <property type="entry name" value="RNA_pol_sigma-70_ECF"/>
</dbReference>
<dbReference type="Gene3D" id="1.10.1740.10">
    <property type="match status" value="1"/>
</dbReference>
<keyword evidence="4" id="KW-0731">Sigma factor</keyword>
<proteinExistence type="inferred from homology"/>
<evidence type="ECO:0000313" key="7">
    <source>
        <dbReference type="Proteomes" id="UP000265719"/>
    </source>
</evidence>
<dbReference type="Gene3D" id="3.10.450.50">
    <property type="match status" value="1"/>
</dbReference>
<dbReference type="SUPFAM" id="SSF88946">
    <property type="entry name" value="Sigma2 domain of RNA polymerase sigma factors"/>
    <property type="match status" value="1"/>
</dbReference>
<dbReference type="KEGG" id="thao:NI17_006930"/>
<evidence type="ECO:0000256" key="2">
    <source>
        <dbReference type="ARBA" id="ARBA00011344"/>
    </source>
</evidence>
<dbReference type="Pfam" id="PF08281">
    <property type="entry name" value="Sigma70_r4_2"/>
    <property type="match status" value="1"/>
</dbReference>
<dbReference type="AlphaFoldDB" id="A0A399G617"/>
<sequence>MTADTDGAAEFETHRGRLFAIAYRMLGSAAEAEDAVQDTYLRWHAADRSAVATPAAWLTRVLANLCVNRLTSARVRRERYPGPWLPEPVLTGSAAGEAPLGPLETAEQRDSVSFALLTLMERLTPVERAVFVLREAFGYSHREVAGILDTTEESSRQAHRRARQRLAGERRFEPSPRHWRETVHRFLDAARGGDLAELEKLLAEDVVFWSDGGGRASASRRPVPGREKVLRLLGGLLRQLTPEHELRAVEVNGAPAVLVLLSGEPVSVLVPEGRDGRVAAVRTVVNPDKLGFLAEQLARTPPTKM</sequence>
<protein>
    <submittedName>
        <fullName evidence="6">RNA polymerase sigma-70 factor</fullName>
    </submittedName>
</protein>
<dbReference type="InterPro" id="IPR014284">
    <property type="entry name" value="RNA_pol_sigma-70_dom"/>
</dbReference>
<dbReference type="InterPro" id="IPR036388">
    <property type="entry name" value="WH-like_DNA-bd_sf"/>
</dbReference>
<dbReference type="NCBIfam" id="TIGR02937">
    <property type="entry name" value="sigma70-ECF"/>
    <property type="match status" value="1"/>
</dbReference>
<organism evidence="6 7">
    <name type="scientific">Thermobifida halotolerans</name>
    <dbReference type="NCBI Taxonomy" id="483545"/>
    <lineage>
        <taxon>Bacteria</taxon>
        <taxon>Bacillati</taxon>
        <taxon>Actinomycetota</taxon>
        <taxon>Actinomycetes</taxon>
        <taxon>Streptosporangiales</taxon>
        <taxon>Nocardiopsidaceae</taxon>
        <taxon>Thermobifida</taxon>
    </lineage>
</organism>
<dbReference type="OrthoDB" id="3211555at2"/>
<dbReference type="PANTHER" id="PTHR30173">
    <property type="entry name" value="SIGMA 19 FACTOR"/>
    <property type="match status" value="1"/>
</dbReference>
<dbReference type="Proteomes" id="UP000265719">
    <property type="component" value="Chromosome"/>
</dbReference>
<dbReference type="GO" id="GO:0016987">
    <property type="term" value="F:sigma factor activity"/>
    <property type="evidence" value="ECO:0007669"/>
    <property type="project" value="UniProtKB-KW"/>
</dbReference>
<dbReference type="Gene3D" id="1.10.10.10">
    <property type="entry name" value="Winged helix-like DNA-binding domain superfamily/Winged helix DNA-binding domain"/>
    <property type="match status" value="1"/>
</dbReference>
<evidence type="ECO:0000313" key="6">
    <source>
        <dbReference type="EMBL" id="UOE20903.1"/>
    </source>
</evidence>
<evidence type="ECO:0000256" key="5">
    <source>
        <dbReference type="ARBA" id="ARBA00023163"/>
    </source>
</evidence>
<dbReference type="InterPro" id="IPR007627">
    <property type="entry name" value="RNA_pol_sigma70_r2"/>
</dbReference>
<dbReference type="InterPro" id="IPR013249">
    <property type="entry name" value="RNA_pol_sigma70_r4_t2"/>
</dbReference>
<dbReference type="SUPFAM" id="SSF88659">
    <property type="entry name" value="Sigma3 and sigma4 domains of RNA polymerase sigma factors"/>
    <property type="match status" value="1"/>
</dbReference>
<accession>A0A399G617</accession>
<name>A0A399G617_9ACTN</name>
<keyword evidence="5" id="KW-0804">Transcription</keyword>
<dbReference type="InterPro" id="IPR052704">
    <property type="entry name" value="ECF_Sigma-70_Domain"/>
</dbReference>